<dbReference type="Proteomes" id="UP000476055">
    <property type="component" value="Unassembled WGS sequence"/>
</dbReference>
<keyword evidence="1" id="KW-0175">Coiled coil</keyword>
<accession>A0A6L5YGB7</accession>
<dbReference type="Pfam" id="PF18760">
    <property type="entry name" value="ART-PolyVal"/>
    <property type="match status" value="1"/>
</dbReference>
<feature type="coiled-coil region" evidence="1">
    <location>
        <begin position="1635"/>
        <end position="1662"/>
    </location>
</feature>
<gene>
    <name evidence="4" type="ORF">FYJ59_03350</name>
</gene>
<evidence type="ECO:0000259" key="3">
    <source>
        <dbReference type="Pfam" id="PF18760"/>
    </source>
</evidence>
<evidence type="ECO:0000313" key="4">
    <source>
        <dbReference type="EMBL" id="MST57291.1"/>
    </source>
</evidence>
<comment type="caution">
    <text evidence="4">The sequence shown here is derived from an EMBL/GenBank/DDBJ whole genome shotgun (WGS) entry which is preliminary data.</text>
</comment>
<feature type="compositionally biased region" description="Polar residues" evidence="2">
    <location>
        <begin position="20"/>
        <end position="38"/>
    </location>
</feature>
<protein>
    <recommendedName>
        <fullName evidence="3">ART-PolyVal-like domain-containing protein</fullName>
    </recommendedName>
</protein>
<dbReference type="EMBL" id="VUMU01000002">
    <property type="protein sequence ID" value="MST57291.1"/>
    <property type="molecule type" value="Genomic_DNA"/>
</dbReference>
<feature type="coiled-coil region" evidence="1">
    <location>
        <begin position="1859"/>
        <end position="1886"/>
    </location>
</feature>
<feature type="region of interest" description="Disordered" evidence="2">
    <location>
        <begin position="1086"/>
        <end position="1117"/>
    </location>
</feature>
<evidence type="ECO:0000313" key="5">
    <source>
        <dbReference type="Proteomes" id="UP000476055"/>
    </source>
</evidence>
<reference evidence="4 5" key="1">
    <citation type="submission" date="2019-08" db="EMBL/GenBank/DDBJ databases">
        <title>In-depth cultivation of the pig gut microbiome towards novel bacterial diversity and tailored functional studies.</title>
        <authorList>
            <person name="Wylensek D."/>
            <person name="Hitch T.C.A."/>
            <person name="Clavel T."/>
        </authorList>
    </citation>
    <scope>NUCLEOTIDE SEQUENCE [LARGE SCALE GENOMIC DNA]</scope>
    <source>
        <strain evidence="4 5">WCA3-601-WT-6H</strain>
    </source>
</reference>
<feature type="compositionally biased region" description="Basic and acidic residues" evidence="2">
    <location>
        <begin position="9"/>
        <end position="19"/>
    </location>
</feature>
<keyword evidence="5" id="KW-1185">Reference proteome</keyword>
<feature type="region of interest" description="Disordered" evidence="2">
    <location>
        <begin position="1"/>
        <end position="38"/>
    </location>
</feature>
<feature type="compositionally biased region" description="Basic and acidic residues" evidence="2">
    <location>
        <begin position="1090"/>
        <end position="1117"/>
    </location>
</feature>
<proteinExistence type="predicted"/>
<evidence type="ECO:0000256" key="1">
    <source>
        <dbReference type="SAM" id="Coils"/>
    </source>
</evidence>
<dbReference type="InterPro" id="IPR049522">
    <property type="entry name" value="ART-PolyVal_dom"/>
</dbReference>
<feature type="domain" description="ART-PolyVal-like" evidence="3">
    <location>
        <begin position="1124"/>
        <end position="1236"/>
    </location>
</feature>
<organism evidence="4 5">
    <name type="scientific">Waltera intestinalis</name>
    <dbReference type="NCBI Taxonomy" id="2606635"/>
    <lineage>
        <taxon>Bacteria</taxon>
        <taxon>Bacillati</taxon>
        <taxon>Bacillota</taxon>
        <taxon>Clostridia</taxon>
        <taxon>Lachnospirales</taxon>
        <taxon>Lachnospiraceae</taxon>
        <taxon>Waltera</taxon>
    </lineage>
</organism>
<sequence>MSRTFAEAMENRRKQRGEVSDTSSAQGTGSSVTAVSRPASTSFAQAMARRQLNLDTFSSDYESTSNMLNNTLSNWQDASTLSQNRVQVENMASRLKQYRDYVKAYEDPSELSSIDSSISSYDKALAGWDDMAQIYGHYQNADAYSAARKKSELSQRYGDMTYEEVKKELSSTKFGSDENNYLSEYGVNHGFSSLADYDAALADARSGKYKDDLQAARNQYALDHASEKYAGLKENADYKELSAYSPNVNANKKYTVNDPTYEAVNARQYGHVAASLLSESRGTGIFGNGAHENLDRMTDDEVGYYNYIYATQGKKAAEDYLDDIQVMLDKRNYDEDSAMLEDTIDNSVLASAGFSALSVPANIVGAVASANRSISDAITGKEYNPYSKDQMLSNFASDTRQDVSDNIAEATPNMNLLGTNVPAYLYQIGLDMADSAVGAATMGSNYSIVAGLSAFQQEAKDLKEAGATEQQIWMGAGLAGIFEKIFEDISLDKLIHIDNVADAPKLIKAALKQAGIEGSEEISTEIANIISNDLVMGNRSDIMQKYYAYREQGYSEDEIHKLIGRDLSLQIAQAGIGGALSGGLMGGGKAAMDLHTNNSLGNTIRQNETVGDLTGLAESMGVDTDAYSETLDAYNRYFAGKDTSKVKPGELGDLYRTAEMESYNDYVAGEQSGDTDRIERASRNLNTLATVRQGLGAEEKAARARAKAMTQEGMENVQIDSVTTDDTGKRILHTDQGDVVLNKASLNENQAYVVSQAEDMDDAKASVMIRTYDGNSNPQSYVESFKLAYAYGESGYGADYALSHKGTLTAAQARDAYVAGVKNRATDPQRRISEIVSQYQGENGTGMADYSEVELKKLTMSQKDDVAAISAFAVKEGINVKFYADASASAANGHYDANENMIYINVHAGTVSNGQVDQFNGAINTTFSHELTHWMKDKSPALYDQMREIVMNSLESSGDYLGEKGVRNVREAVAVEENRMENAHKDAAVTEESAIDEMVARACEDMFSNSEYAEKVLRSLDAPSQKTLVGKIKEMIDSFREVVKRIMGKFSAKSAEAKALREMDGRLTELRKAWDAALADAVKANAAVRNHSETKQEQFSDRDNEGNSLSEDQKSFFRESKIRDENGNLKVMYHGTARMDRVGTIFRPDRATSGPMAYFTDNNEIANSYANNKKDTSMSYDDMYDSYYTQFRVERNGESIAIGDYWGKLSVSQRNEIAKKAPHITMDDDYENIIYDPNAKNGLGGYDSYLLREHKGNVLEALVDAWLESGDIYGDEEKFIDVLKLVGINNAVYMNPDYTDRGVYSVYLNVTSPFDTSNISDGMLDKLKNAAEIAEKSFQTTDTKNADMWDKNNINPMKWVERLQTDIKDGTTYVWTSIPDFVTDVLKANGYDGIVDSGGKYSDDIHTVVIPFYSNQIKNIDNVHPTDNADIRYSMRINEDGMEEYTTDDPEILSMSYAERRKHAWNLIIKENRGRVAKFNRDGEICYALPTNDGVKKYLQADKKSSSKAIQAKANIAASGNYIDLMENAHYIGTATEKGENKNRFHNDAKYWDYYWKTVKVDGIMYDVLIDIKDTGENVYLYDVTLKEAGSLPSTPEGYNKTAAPASLVDIVSPNMGNLNLFSDRQEVYQYVDQTERLQKENKQLRDDIDRLRERLKLERKVTGGRVLNDYKLELIAKHLKNQFNSNYDTDSFKAGLKDLYNYILNEDEIDGQVVLDKSVDLARSVLSQAKPQKVANDYFKMIARDIRGTKISLSESQKAEAENAFGKDWRKYLFGRITVTNDGTSLDTMWQEWSSRFPGLFDSSVNEAEQITALNEIYNTARESSEVITSYNETETIRALATEIYHQYWNADSVKTVADKYSKQITQLNAKHNQAMRELRQSYKNRLEQRTNTTREYYQSLLKSVREQRDYRIKEAKVAADWRQAEYKDRIAKKDIISKITKNALALNKWLVQNSAKEHVPDVLKAPVVQLLNAIDFSSKQYLSEGEKSGVMTQKDVKLFDALEKVRDMALKIQKDPMALENEMGGYYVDLPVDFYDTVAELTEQAKAIGESAASEIYVLNNMTAEQLKTLNKVVKTLKTTVSKMNKTLAGRQTEYIGKLGAETIAEMNKFKQHQTVRGIEKVHNFLSFDNTLPYYYFKRLGPSGKTIFTELSDGFGRLAFRLKSIEEFTKTIYEPSDVKRAKETVKSFTAANGKEVRMTVAQMMSLHCLAKRQQAVGHLFEGGARVEDFSDPKSVGKLKTISMRGGFNLDQEFIDKVNAALSPKEIEIADKLQEYMSTTLSGWGNEVTQARWGINGFEEKSYFPIESDAEGRGSNQEKMNEASMYRLLNQGFTKGLTPGANNRIMIRDIFDVFSTHSAEMAKYSTVALPVLDTIRWFNYVEKGEKTDVGFETSSVKGAIKDVFGEGGSKYVNQLIEDINGTKHNDRSAPIMKKLIKNAKVAAVAGNLRVALLQPTAYYRAMGVMNPTYLMRARFTNPFKGINEAEDNCGIAQWKARGLFDTNVSRSVEESITNNLSLIDKFVDLSMTGAEWGDKITWGYLWNACKLEVAETTPRNSSDYLQKVSDRFSEVIYSTQVVDSTLTRSQMMRSSSTYDQMLTSFMSEPTLSYNMLLDCYYDWKLEGRRNGTAGPELMRRTIRTFATYTATATASAICEAAMDALRDWDEDEEFTSKMWEEFVSNFISDLNPLNKLPVLKDIVGVLEGYDPSRMDEQALTNLVENGKQWVKIAQGDGNLYRTTYKTIQGLSQLTGIPISNYMRDIVAIWNDTIARAYPSIRIE</sequence>
<dbReference type="RefSeq" id="WP_154495258.1">
    <property type="nucleotide sequence ID" value="NZ_VUMU01000002.1"/>
</dbReference>
<name>A0A6L5YGB7_9FIRM</name>
<evidence type="ECO:0000256" key="2">
    <source>
        <dbReference type="SAM" id="MobiDB-lite"/>
    </source>
</evidence>